<reference evidence="5" key="1">
    <citation type="submission" date="2015-10" db="EMBL/GenBank/DDBJ databases">
        <authorList>
            <person name="Ju K.-S."/>
            <person name="Doroghazi J.R."/>
            <person name="Metcalf W.W."/>
        </authorList>
    </citation>
    <scope>NUCLEOTIDE SEQUENCE [LARGE SCALE GENOMIC DNA]</scope>
    <source>
        <strain evidence="5">NRRL 3151</strain>
    </source>
</reference>
<sequence length="293" mass="32469">MENTRNSQAPDGSWGVHAENSTVAERPDPLAYQCRLPLSSTTLDMVANLVRSHLKKIGSRWRKLSPGRIALIVLAVLRHDQRLADMADAYQVSASTVRRWLLEVIHLLATRAERLDRALNKLARRGGAVVLIDGMLIPTRRRTGADNRPNYSGKRKMHGLHVLALTDEKGNLIWVSAARRGRTHDVTAARHDHITAHLRAAGLGAIADLGFLGLDDDPDNPVIITGYRAARGRRLSAAQKEANKLVARERAANEHAFGDLKNWRVLTKLRLGARHATALLRALLVLTRTEVSR</sequence>
<dbReference type="InterPro" id="IPR027806">
    <property type="entry name" value="HARBI1_dom"/>
</dbReference>
<evidence type="ECO:0000259" key="3">
    <source>
        <dbReference type="Pfam" id="PF13359"/>
    </source>
</evidence>
<evidence type="ECO:0000256" key="2">
    <source>
        <dbReference type="ARBA" id="ARBA00022723"/>
    </source>
</evidence>
<proteinExistence type="predicted"/>
<dbReference type="SUPFAM" id="SSF48295">
    <property type="entry name" value="TrpR-like"/>
    <property type="match status" value="1"/>
</dbReference>
<dbReference type="Pfam" id="PF13359">
    <property type="entry name" value="DDE_Tnp_4"/>
    <property type="match status" value="1"/>
</dbReference>
<gene>
    <name evidence="4" type="ORF">ADL12_19690</name>
</gene>
<evidence type="ECO:0000256" key="1">
    <source>
        <dbReference type="ARBA" id="ARBA00001968"/>
    </source>
</evidence>
<dbReference type="Proteomes" id="UP000053923">
    <property type="component" value="Unassembled WGS sequence"/>
</dbReference>
<feature type="domain" description="DDE Tnp4" evidence="3">
    <location>
        <begin position="132"/>
        <end position="287"/>
    </location>
</feature>
<dbReference type="InterPro" id="IPR010921">
    <property type="entry name" value="Trp_repressor/repl_initiator"/>
</dbReference>
<keyword evidence="2" id="KW-0479">Metal-binding</keyword>
<dbReference type="GO" id="GO:0043565">
    <property type="term" value="F:sequence-specific DNA binding"/>
    <property type="evidence" value="ECO:0007669"/>
    <property type="project" value="InterPro"/>
</dbReference>
<organism evidence="4 5">
    <name type="scientific">Streptomyces regalis</name>
    <dbReference type="NCBI Taxonomy" id="68262"/>
    <lineage>
        <taxon>Bacteria</taxon>
        <taxon>Bacillati</taxon>
        <taxon>Actinomycetota</taxon>
        <taxon>Actinomycetes</taxon>
        <taxon>Kitasatosporales</taxon>
        <taxon>Streptomycetaceae</taxon>
        <taxon>Streptomyces</taxon>
    </lineage>
</organism>
<comment type="cofactor">
    <cofactor evidence="1">
        <name>a divalent metal cation</name>
        <dbReference type="ChEBI" id="CHEBI:60240"/>
    </cofactor>
</comment>
<accession>A0A0X3UV10</accession>
<evidence type="ECO:0000313" key="5">
    <source>
        <dbReference type="Proteomes" id="UP000053923"/>
    </source>
</evidence>
<evidence type="ECO:0000313" key="4">
    <source>
        <dbReference type="EMBL" id="KUL35642.1"/>
    </source>
</evidence>
<keyword evidence="5" id="KW-1185">Reference proteome</keyword>
<protein>
    <submittedName>
        <fullName evidence="4">Transposase</fullName>
    </submittedName>
</protein>
<name>A0A0X3UV10_9ACTN</name>
<comment type="caution">
    <text evidence="4">The sequence shown here is derived from an EMBL/GenBank/DDBJ whole genome shotgun (WGS) entry which is preliminary data.</text>
</comment>
<dbReference type="AlphaFoldDB" id="A0A0X3UV10"/>
<dbReference type="EMBL" id="LLZG01000148">
    <property type="protein sequence ID" value="KUL35642.1"/>
    <property type="molecule type" value="Genomic_DNA"/>
</dbReference>
<dbReference type="GO" id="GO:0046872">
    <property type="term" value="F:metal ion binding"/>
    <property type="evidence" value="ECO:0007669"/>
    <property type="project" value="UniProtKB-KW"/>
</dbReference>